<sequence length="101" mass="11483">MARVLDNAEITERMSDARLKDWRREGDTLSRTVEAHDFPTAVRIVDKVVVDAQKLDQHPDIDIRDKTVRFVVHSDRGLTDVDLELAQRIETAAGSYTRGHA</sequence>
<dbReference type="RefSeq" id="WP_255929140.1">
    <property type="nucleotide sequence ID" value="NZ_JANFNH010000019.1"/>
</dbReference>
<evidence type="ECO:0000256" key="5">
    <source>
        <dbReference type="ARBA" id="ARBA00023239"/>
    </source>
</evidence>
<gene>
    <name evidence="6" type="ORF">NON19_17480</name>
</gene>
<dbReference type="InterPro" id="IPR036428">
    <property type="entry name" value="PCD_sf"/>
</dbReference>
<evidence type="ECO:0000313" key="6">
    <source>
        <dbReference type="EMBL" id="MCQ4043763.1"/>
    </source>
</evidence>
<dbReference type="EMBL" id="JANFNH010000019">
    <property type="protein sequence ID" value="MCQ4043763.1"/>
    <property type="molecule type" value="Genomic_DNA"/>
</dbReference>
<comment type="caution">
    <text evidence="6">The sequence shown here is derived from an EMBL/GenBank/DDBJ whole genome shotgun (WGS) entry which is preliminary data.</text>
</comment>
<evidence type="ECO:0000256" key="3">
    <source>
        <dbReference type="ARBA" id="ARBA00013252"/>
    </source>
</evidence>
<dbReference type="EC" id="4.2.1.96" evidence="3"/>
<dbReference type="Gene3D" id="3.30.1360.20">
    <property type="entry name" value="Transcriptional coactivator/pterin dehydratase"/>
    <property type="match status" value="1"/>
</dbReference>
<dbReference type="InterPro" id="IPR001533">
    <property type="entry name" value="Pterin_deHydtase"/>
</dbReference>
<evidence type="ECO:0000256" key="4">
    <source>
        <dbReference type="ARBA" id="ARBA00021735"/>
    </source>
</evidence>
<protein>
    <recommendedName>
        <fullName evidence="4">Putative pterin-4-alpha-carbinolamine dehydratase</fullName>
        <ecNumber evidence="3">4.2.1.96</ecNumber>
    </recommendedName>
</protein>
<dbReference type="Pfam" id="PF01329">
    <property type="entry name" value="Pterin_4a"/>
    <property type="match status" value="1"/>
</dbReference>
<proteinExistence type="inferred from homology"/>
<keyword evidence="7" id="KW-1185">Reference proteome</keyword>
<dbReference type="SUPFAM" id="SSF55248">
    <property type="entry name" value="PCD-like"/>
    <property type="match status" value="1"/>
</dbReference>
<keyword evidence="5" id="KW-0456">Lyase</keyword>
<evidence type="ECO:0000256" key="1">
    <source>
        <dbReference type="ARBA" id="ARBA00001554"/>
    </source>
</evidence>
<comment type="similarity">
    <text evidence="2">Belongs to the pterin-4-alpha-carbinolamine dehydratase family.</text>
</comment>
<evidence type="ECO:0000256" key="2">
    <source>
        <dbReference type="ARBA" id="ARBA00006472"/>
    </source>
</evidence>
<evidence type="ECO:0000313" key="7">
    <source>
        <dbReference type="Proteomes" id="UP001206206"/>
    </source>
</evidence>
<organism evidence="6 7">
    <name type="scientific">Streptantibioticus rubrisoli</name>
    <dbReference type="NCBI Taxonomy" id="1387313"/>
    <lineage>
        <taxon>Bacteria</taxon>
        <taxon>Bacillati</taxon>
        <taxon>Actinomycetota</taxon>
        <taxon>Actinomycetes</taxon>
        <taxon>Kitasatosporales</taxon>
        <taxon>Streptomycetaceae</taxon>
        <taxon>Streptantibioticus</taxon>
    </lineage>
</organism>
<reference evidence="6 7" key="1">
    <citation type="submission" date="2022-06" db="EMBL/GenBank/DDBJ databases">
        <title>Draft genome sequence of type strain Streptomyces rubrisoli DSM 42083.</title>
        <authorList>
            <person name="Duangmal K."/>
            <person name="Klaysubun C."/>
        </authorList>
    </citation>
    <scope>NUCLEOTIDE SEQUENCE [LARGE SCALE GENOMIC DNA]</scope>
    <source>
        <strain evidence="6 7">DSM 42083</strain>
    </source>
</reference>
<dbReference type="Proteomes" id="UP001206206">
    <property type="component" value="Unassembled WGS sequence"/>
</dbReference>
<comment type="catalytic activity">
    <reaction evidence="1">
        <text>(4aS,6R)-4a-hydroxy-L-erythro-5,6,7,8-tetrahydrobiopterin = (6R)-L-erythro-6,7-dihydrobiopterin + H2O</text>
        <dbReference type="Rhea" id="RHEA:11920"/>
        <dbReference type="ChEBI" id="CHEBI:15377"/>
        <dbReference type="ChEBI" id="CHEBI:15642"/>
        <dbReference type="ChEBI" id="CHEBI:43120"/>
        <dbReference type="EC" id="4.2.1.96"/>
    </reaction>
</comment>
<name>A0ABT1PEG4_9ACTN</name>
<accession>A0ABT1PEG4</accession>